<name>A0A3Q1J460_ANATE</name>
<dbReference type="InterPro" id="IPR029495">
    <property type="entry name" value="NACHT-assoc"/>
</dbReference>
<dbReference type="Pfam" id="PF14484">
    <property type="entry name" value="FISNA"/>
    <property type="match status" value="1"/>
</dbReference>
<dbReference type="Proteomes" id="UP000265040">
    <property type="component" value="Chromosome 1"/>
</dbReference>
<dbReference type="Gene3D" id="3.80.10.10">
    <property type="entry name" value="Ribonuclease Inhibitor"/>
    <property type="match status" value="2"/>
</dbReference>
<dbReference type="SMART" id="SM00449">
    <property type="entry name" value="SPRY"/>
    <property type="match status" value="1"/>
</dbReference>
<dbReference type="CDD" id="cd16040">
    <property type="entry name" value="SPRY_PRY_SNTX"/>
    <property type="match status" value="1"/>
</dbReference>
<dbReference type="Gene3D" id="2.60.120.920">
    <property type="match status" value="1"/>
</dbReference>
<organism evidence="9 10">
    <name type="scientific">Anabas testudineus</name>
    <name type="common">Climbing perch</name>
    <name type="synonym">Anthias testudineus</name>
    <dbReference type="NCBI Taxonomy" id="64144"/>
    <lineage>
        <taxon>Eukaryota</taxon>
        <taxon>Metazoa</taxon>
        <taxon>Chordata</taxon>
        <taxon>Craniata</taxon>
        <taxon>Vertebrata</taxon>
        <taxon>Euteleostomi</taxon>
        <taxon>Actinopterygii</taxon>
        <taxon>Neopterygii</taxon>
        <taxon>Teleostei</taxon>
        <taxon>Neoteleostei</taxon>
        <taxon>Acanthomorphata</taxon>
        <taxon>Anabantaria</taxon>
        <taxon>Anabantiformes</taxon>
        <taxon>Anabantoidei</taxon>
        <taxon>Anabantidae</taxon>
        <taxon>Anabas</taxon>
    </lineage>
</organism>
<dbReference type="InterPro" id="IPR001870">
    <property type="entry name" value="B30.2/SPRY"/>
</dbReference>
<sequence length="1136" mass="127917">MGNWFTTDLAVVPDTSQYGITQKDTGNMTVTSQNGSVVNIPQLTGVNVKRDLTINVNNTYAQSPASTEKAVVSPETTENIQRCQEELKSYLLDKTKNLFQGTKEVGSSAPLNRIYTELYITEGGSGEVNTEHEVIELESTKCPGEERKIHLNDLFKPLSHEENPPHRVLTKGIAGIGKTVAVQKFTHDWAEGAANQTIQFIFPFTFRDLNLIKDKCWSLTELIGHYFDEVKDLDVSDYNTSRVLFIFDGLDESKLPLDFEKNQMCRSVTERTTVDALLTNLIKGKLLHKASVWITSRPAAASKIPPEFINRVTEVRGFNDEQKEEYFQKNIWDQNMVQRIWNHLQSKPLRSLYIMCHIPVFCWISATALQDLLTGTQESELPKTVSEMYTHFLIIQTKRKHERSYQDDAADKDVIMKLGKLAFEQLQKGNIIFSDDDLRDYNIDLKQAAVYSGVCTQIIRKECGLHRQDTYSFIHLSVQEFVAALYVLEAFIERGENLIQTRVKYKGNITNLYKSAVDMALTSKHGQWDLFLRFLLGSSQDKNQKLLQKTFGFKGRHLQSSQETIKYIHNKIKNLSYYEKSINLFHCLNELGDQSLVEQVQKYQSSGDVGKISPAHLSALAYVLLVSDEDLEVFDLKKYSRSDEALERLLPVLKVSKTALLSDCNLTDRCCKSISSVLSLRSSGLEELDLSRNKLQDSGMSLLCDGLKNPNSKLQRLGLSGCDLSERSFEALASVLSSQSSSLTELDLSNNNLQDSGVKLLSAGLKSTHCTLETLRLSGCLVKEEECVSLASALKSNPSHLRELNLSYNRSGDLGVKLLSAALQESLCRLDTLRLCSCDLSKRSCGALASVLRSQSSCLRELDLSNNNLQDSGVDLLSAGLESQHCELETLRLSGCLITEEGCASLASALRSNPSHLKELDLSYNHPGASGVKLLSAGLQNPQWRLDTLRVEHGGEQRLQPGLRKWVCELMLDKNTVHRNLELSDRKATVVRDKQPYPYHKDRFDHWHQLLCSNSLTGRCYWEVEWEGNVHIVVTYRRIRRKGRSSDSRFGFTDQSWSLCCSDDDGFSVRHNNTSKNVSSSDSHRAAVYLDCPAGTLSFYRISSDKLIHLHTFNTMFTEPLYPGFWFGSGSSVSLC</sequence>
<keyword evidence="10" id="KW-1185">Reference proteome</keyword>
<keyword evidence="4" id="KW-0677">Repeat</keyword>
<evidence type="ECO:0000256" key="3">
    <source>
        <dbReference type="ARBA" id="ARBA00022614"/>
    </source>
</evidence>
<accession>A0A3Q1J460</accession>
<dbReference type="InterPro" id="IPR001611">
    <property type="entry name" value="Leu-rich_rpt"/>
</dbReference>
<dbReference type="SMART" id="SM00367">
    <property type="entry name" value="LRR_CC"/>
    <property type="match status" value="4"/>
</dbReference>
<dbReference type="InParanoid" id="A0A3Q1J460"/>
<evidence type="ECO:0000313" key="9">
    <source>
        <dbReference type="Ensembl" id="ENSATEP00000027635.2"/>
    </source>
</evidence>
<evidence type="ECO:0000256" key="1">
    <source>
        <dbReference type="ARBA" id="ARBA00004496"/>
    </source>
</evidence>
<dbReference type="Pfam" id="PF13765">
    <property type="entry name" value="PRY"/>
    <property type="match status" value="1"/>
</dbReference>
<dbReference type="AlphaFoldDB" id="A0A3Q1J460"/>
<dbReference type="InterPro" id="IPR007111">
    <property type="entry name" value="NACHT_NTPase"/>
</dbReference>
<evidence type="ECO:0000259" key="7">
    <source>
        <dbReference type="PROSITE" id="PS50188"/>
    </source>
</evidence>
<dbReference type="SMART" id="SM00589">
    <property type="entry name" value="PRY"/>
    <property type="match status" value="1"/>
</dbReference>
<keyword evidence="3" id="KW-0433">Leucine-rich repeat</keyword>
<dbReference type="GO" id="GO:0005524">
    <property type="term" value="F:ATP binding"/>
    <property type="evidence" value="ECO:0007669"/>
    <property type="project" value="UniProtKB-KW"/>
</dbReference>
<dbReference type="InterPro" id="IPR013320">
    <property type="entry name" value="ConA-like_dom_sf"/>
</dbReference>
<dbReference type="Pfam" id="PF00622">
    <property type="entry name" value="SPRY"/>
    <property type="match status" value="1"/>
</dbReference>
<dbReference type="SMART" id="SM01288">
    <property type="entry name" value="FISNA"/>
    <property type="match status" value="1"/>
</dbReference>
<dbReference type="PROSITE" id="PS50188">
    <property type="entry name" value="B302_SPRY"/>
    <property type="match status" value="1"/>
</dbReference>
<evidence type="ECO:0000256" key="4">
    <source>
        <dbReference type="ARBA" id="ARBA00022737"/>
    </source>
</evidence>
<feature type="domain" description="B30.2/SPRY" evidence="7">
    <location>
        <begin position="950"/>
        <end position="1136"/>
    </location>
</feature>
<dbReference type="InterPro" id="IPR027417">
    <property type="entry name" value="P-loop_NTPase"/>
</dbReference>
<dbReference type="Pfam" id="PF17779">
    <property type="entry name" value="WHD_NOD2"/>
    <property type="match status" value="1"/>
</dbReference>
<dbReference type="Gene3D" id="3.40.50.300">
    <property type="entry name" value="P-loop containing nucleotide triphosphate hydrolases"/>
    <property type="match status" value="1"/>
</dbReference>
<dbReference type="PANTHER" id="PTHR24106">
    <property type="entry name" value="NACHT, LRR AND CARD DOMAINS-CONTAINING"/>
    <property type="match status" value="1"/>
</dbReference>
<evidence type="ECO:0000259" key="8">
    <source>
        <dbReference type="PROSITE" id="PS50837"/>
    </source>
</evidence>
<dbReference type="InterPro" id="IPR041075">
    <property type="entry name" value="NOD1/2_WH"/>
</dbReference>
<dbReference type="Pfam" id="PF13516">
    <property type="entry name" value="LRR_6"/>
    <property type="match status" value="5"/>
</dbReference>
<protein>
    <submittedName>
        <fullName evidence="9">Uncharacterized protein</fullName>
    </submittedName>
</protein>
<evidence type="ECO:0000313" key="10">
    <source>
        <dbReference type="Proteomes" id="UP000265040"/>
    </source>
</evidence>
<keyword evidence="6" id="KW-0067">ATP-binding</keyword>
<evidence type="ECO:0000256" key="6">
    <source>
        <dbReference type="ARBA" id="ARBA00022840"/>
    </source>
</evidence>
<dbReference type="InterPro" id="IPR003877">
    <property type="entry name" value="SPRY_dom"/>
</dbReference>
<dbReference type="SMART" id="SM00368">
    <property type="entry name" value="LRR_RI"/>
    <property type="match status" value="9"/>
</dbReference>
<dbReference type="OrthoDB" id="120976at2759"/>
<reference evidence="9" key="3">
    <citation type="submission" date="2025-09" db="UniProtKB">
        <authorList>
            <consortium name="Ensembl"/>
        </authorList>
    </citation>
    <scope>IDENTIFICATION</scope>
</reference>
<dbReference type="FunFam" id="3.80.10.10:FF:001632">
    <property type="entry name" value="Uncharacterized protein"/>
    <property type="match status" value="1"/>
</dbReference>
<evidence type="ECO:0000256" key="2">
    <source>
        <dbReference type="ARBA" id="ARBA00022490"/>
    </source>
</evidence>
<dbReference type="InterPro" id="IPR032675">
    <property type="entry name" value="LRR_dom_sf"/>
</dbReference>
<dbReference type="InterPro" id="IPR006553">
    <property type="entry name" value="Leu-rich_rpt_Cys-con_subtyp"/>
</dbReference>
<dbReference type="InterPro" id="IPR051261">
    <property type="entry name" value="NLR"/>
</dbReference>
<dbReference type="InterPro" id="IPR043136">
    <property type="entry name" value="B30.2/SPRY_sf"/>
</dbReference>
<dbReference type="GeneTree" id="ENSGT01150000286904"/>
<dbReference type="GO" id="GO:0005737">
    <property type="term" value="C:cytoplasm"/>
    <property type="evidence" value="ECO:0007669"/>
    <property type="project" value="UniProtKB-SubCell"/>
</dbReference>
<dbReference type="PROSITE" id="PS51450">
    <property type="entry name" value="LRR"/>
    <property type="match status" value="2"/>
</dbReference>
<dbReference type="Pfam" id="PF05729">
    <property type="entry name" value="NACHT"/>
    <property type="match status" value="1"/>
</dbReference>
<dbReference type="Pfam" id="PF17776">
    <property type="entry name" value="NLRC4_HD2"/>
    <property type="match status" value="1"/>
</dbReference>
<dbReference type="InterPro" id="IPR041267">
    <property type="entry name" value="NLRP_HD2"/>
</dbReference>
<dbReference type="SUPFAM" id="SSF49899">
    <property type="entry name" value="Concanavalin A-like lectins/glucanases"/>
    <property type="match status" value="1"/>
</dbReference>
<dbReference type="PROSITE" id="PS50837">
    <property type="entry name" value="NACHT"/>
    <property type="match status" value="1"/>
</dbReference>
<dbReference type="FunFam" id="3.40.50.300:FF:000210">
    <property type="entry name" value="Si:dkey-16p6.1"/>
    <property type="match status" value="1"/>
</dbReference>
<keyword evidence="2" id="KW-0963">Cytoplasm</keyword>
<dbReference type="SUPFAM" id="SSF52047">
    <property type="entry name" value="RNI-like"/>
    <property type="match status" value="1"/>
</dbReference>
<dbReference type="STRING" id="64144.ENSATEP00000027635"/>
<dbReference type="Ensembl" id="ENSATET00000028072.3">
    <property type="protein sequence ID" value="ENSATEP00000027635.2"/>
    <property type="gene ID" value="ENSATEG00000019132.3"/>
</dbReference>
<comment type="subcellular location">
    <subcellularLocation>
        <location evidence="1">Cytoplasm</location>
    </subcellularLocation>
</comment>
<proteinExistence type="predicted"/>
<dbReference type="SUPFAM" id="SSF52540">
    <property type="entry name" value="P-loop containing nucleoside triphosphate hydrolases"/>
    <property type="match status" value="1"/>
</dbReference>
<feature type="domain" description="NACHT" evidence="8">
    <location>
        <begin position="166"/>
        <end position="300"/>
    </location>
</feature>
<reference evidence="9" key="1">
    <citation type="submission" date="2021-04" db="EMBL/GenBank/DDBJ databases">
        <authorList>
            <consortium name="Wellcome Sanger Institute Data Sharing"/>
        </authorList>
    </citation>
    <scope>NUCLEOTIDE SEQUENCE [LARGE SCALE GENOMIC DNA]</scope>
</reference>
<evidence type="ECO:0000256" key="5">
    <source>
        <dbReference type="ARBA" id="ARBA00022741"/>
    </source>
</evidence>
<gene>
    <name evidence="9" type="primary">NLRC3</name>
</gene>
<reference evidence="9" key="2">
    <citation type="submission" date="2025-08" db="UniProtKB">
        <authorList>
            <consortium name="Ensembl"/>
        </authorList>
    </citation>
    <scope>IDENTIFICATION</scope>
</reference>
<dbReference type="InterPro" id="IPR006574">
    <property type="entry name" value="PRY"/>
</dbReference>
<keyword evidence="5" id="KW-0547">Nucleotide-binding</keyword>